<feature type="compositionally biased region" description="Polar residues" evidence="1">
    <location>
        <begin position="12"/>
        <end position="23"/>
    </location>
</feature>
<keyword evidence="3" id="KW-1185">Reference proteome</keyword>
<feature type="compositionally biased region" description="Low complexity" evidence="1">
    <location>
        <begin position="24"/>
        <end position="37"/>
    </location>
</feature>
<organism evidence="2 3">
    <name type="scientific">Kipferlia bialata</name>
    <dbReference type="NCBI Taxonomy" id="797122"/>
    <lineage>
        <taxon>Eukaryota</taxon>
        <taxon>Metamonada</taxon>
        <taxon>Carpediemonas-like organisms</taxon>
        <taxon>Kipferlia</taxon>
    </lineage>
</organism>
<feature type="non-terminal residue" evidence="2">
    <location>
        <position position="1"/>
    </location>
</feature>
<gene>
    <name evidence="2" type="ORF">KIPB_017064</name>
</gene>
<feature type="region of interest" description="Disordered" evidence="1">
    <location>
        <begin position="1"/>
        <end position="37"/>
    </location>
</feature>
<sequence length="37" mass="4203">HSVRRDPLLELSVSSTRSLWNDPQSQSDTTETSQSEE</sequence>
<protein>
    <submittedName>
        <fullName evidence="2">Uncharacterized protein</fullName>
    </submittedName>
</protein>
<proteinExistence type="predicted"/>
<dbReference type="Proteomes" id="UP000265618">
    <property type="component" value="Unassembled WGS sequence"/>
</dbReference>
<evidence type="ECO:0000313" key="3">
    <source>
        <dbReference type="Proteomes" id="UP000265618"/>
    </source>
</evidence>
<feature type="non-terminal residue" evidence="2">
    <location>
        <position position="37"/>
    </location>
</feature>
<dbReference type="AlphaFoldDB" id="A0A9K3DDC1"/>
<accession>A0A9K3DDC1</accession>
<dbReference type="EMBL" id="BDIP01011040">
    <property type="protein sequence ID" value="GIQ92960.1"/>
    <property type="molecule type" value="Genomic_DNA"/>
</dbReference>
<comment type="caution">
    <text evidence="2">The sequence shown here is derived from an EMBL/GenBank/DDBJ whole genome shotgun (WGS) entry which is preliminary data.</text>
</comment>
<reference evidence="2 3" key="1">
    <citation type="journal article" date="2018" name="PLoS ONE">
        <title>The draft genome of Kipferlia bialata reveals reductive genome evolution in fornicate parasites.</title>
        <authorList>
            <person name="Tanifuji G."/>
            <person name="Takabayashi S."/>
            <person name="Kume K."/>
            <person name="Takagi M."/>
            <person name="Nakayama T."/>
            <person name="Kamikawa R."/>
            <person name="Inagaki Y."/>
            <person name="Hashimoto T."/>
        </authorList>
    </citation>
    <scope>NUCLEOTIDE SEQUENCE [LARGE SCALE GENOMIC DNA]</scope>
    <source>
        <strain evidence="2">NY0173</strain>
    </source>
</reference>
<name>A0A9K3DDC1_9EUKA</name>
<evidence type="ECO:0000256" key="1">
    <source>
        <dbReference type="SAM" id="MobiDB-lite"/>
    </source>
</evidence>
<evidence type="ECO:0000313" key="2">
    <source>
        <dbReference type="EMBL" id="GIQ92960.1"/>
    </source>
</evidence>